<name>A0A917UCW4_9ACTN</name>
<keyword evidence="2" id="KW-0812">Transmembrane</keyword>
<keyword evidence="4" id="KW-1185">Reference proteome</keyword>
<sequence length="208" mass="22214">MTEGRHQRRHDDGHTEDGIYVPPPREVPRPRSERTGPPGQPTHPVAPSPWAPTASNAPATPAAPSRPEQGTHHPPTLAEPHEAHPIEAPVYYARASEWTARPSPWATPDRDDDAFEDEEFAIAPAEVMPPPPPAQIPEHLPRQRVPAPKQRASATAWWVAVGVIIVALAVAAGVLVGLRLAAQHAATGAEGEAAVRDPARPVLVFAIG</sequence>
<proteinExistence type="predicted"/>
<evidence type="ECO:0000313" key="3">
    <source>
        <dbReference type="EMBL" id="GGM75761.1"/>
    </source>
</evidence>
<feature type="transmembrane region" description="Helical" evidence="2">
    <location>
        <begin position="156"/>
        <end position="178"/>
    </location>
</feature>
<protein>
    <submittedName>
        <fullName evidence="3">Uncharacterized protein</fullName>
    </submittedName>
</protein>
<keyword evidence="2" id="KW-1133">Transmembrane helix</keyword>
<dbReference type="Proteomes" id="UP000642070">
    <property type="component" value="Unassembled WGS sequence"/>
</dbReference>
<reference evidence="3" key="1">
    <citation type="journal article" date="2014" name="Int. J. Syst. Evol. Microbiol.">
        <title>Complete genome sequence of Corynebacterium casei LMG S-19264T (=DSM 44701T), isolated from a smear-ripened cheese.</title>
        <authorList>
            <consortium name="US DOE Joint Genome Institute (JGI-PGF)"/>
            <person name="Walter F."/>
            <person name="Albersmeier A."/>
            <person name="Kalinowski J."/>
            <person name="Ruckert C."/>
        </authorList>
    </citation>
    <scope>NUCLEOTIDE SEQUENCE</scope>
    <source>
        <strain evidence="3">JCM 19831</strain>
    </source>
</reference>
<feature type="region of interest" description="Disordered" evidence="1">
    <location>
        <begin position="1"/>
        <end position="82"/>
    </location>
</feature>
<evidence type="ECO:0000256" key="1">
    <source>
        <dbReference type="SAM" id="MobiDB-lite"/>
    </source>
</evidence>
<evidence type="ECO:0000256" key="2">
    <source>
        <dbReference type="SAM" id="Phobius"/>
    </source>
</evidence>
<gene>
    <name evidence="3" type="ORF">GCM10007977_091590</name>
</gene>
<evidence type="ECO:0000313" key="4">
    <source>
        <dbReference type="Proteomes" id="UP000642070"/>
    </source>
</evidence>
<organism evidence="3 4">
    <name type="scientific">Dactylosporangium sucinum</name>
    <dbReference type="NCBI Taxonomy" id="1424081"/>
    <lineage>
        <taxon>Bacteria</taxon>
        <taxon>Bacillati</taxon>
        <taxon>Actinomycetota</taxon>
        <taxon>Actinomycetes</taxon>
        <taxon>Micromonosporales</taxon>
        <taxon>Micromonosporaceae</taxon>
        <taxon>Dactylosporangium</taxon>
    </lineage>
</organism>
<comment type="caution">
    <text evidence="3">The sequence shown here is derived from an EMBL/GenBank/DDBJ whole genome shotgun (WGS) entry which is preliminary data.</text>
</comment>
<dbReference type="RefSeq" id="WP_190256371.1">
    <property type="nucleotide sequence ID" value="NZ_BMPI01000071.1"/>
</dbReference>
<feature type="compositionally biased region" description="Low complexity" evidence="1">
    <location>
        <begin position="51"/>
        <end position="67"/>
    </location>
</feature>
<dbReference type="EMBL" id="BMPI01000071">
    <property type="protein sequence ID" value="GGM75761.1"/>
    <property type="molecule type" value="Genomic_DNA"/>
</dbReference>
<feature type="compositionally biased region" description="Pro residues" evidence="1">
    <location>
        <begin position="38"/>
        <end position="50"/>
    </location>
</feature>
<keyword evidence="2" id="KW-0472">Membrane</keyword>
<reference evidence="3" key="2">
    <citation type="submission" date="2020-09" db="EMBL/GenBank/DDBJ databases">
        <authorList>
            <person name="Sun Q."/>
            <person name="Ohkuma M."/>
        </authorList>
    </citation>
    <scope>NUCLEOTIDE SEQUENCE</scope>
    <source>
        <strain evidence="3">JCM 19831</strain>
    </source>
</reference>
<dbReference type="AlphaFoldDB" id="A0A917UCW4"/>
<accession>A0A917UCW4</accession>